<dbReference type="SUPFAM" id="SSF52047">
    <property type="entry name" value="RNI-like"/>
    <property type="match status" value="1"/>
</dbReference>
<dbReference type="InterPro" id="IPR001611">
    <property type="entry name" value="Leu-rich_rpt"/>
</dbReference>
<keyword evidence="3" id="KW-1185">Reference proteome</keyword>
<dbReference type="SUPFAM" id="SSF52540">
    <property type="entry name" value="P-loop containing nucleoside triphosphate hydrolases"/>
    <property type="match status" value="1"/>
</dbReference>
<feature type="region of interest" description="Disordered" evidence="1">
    <location>
        <begin position="1"/>
        <end position="27"/>
    </location>
</feature>
<proteinExistence type="predicted"/>
<dbReference type="Proteomes" id="UP000822688">
    <property type="component" value="Chromosome 1"/>
</dbReference>
<dbReference type="EMBL" id="CM026421">
    <property type="protein sequence ID" value="KAG0593027.1"/>
    <property type="molecule type" value="Genomic_DNA"/>
</dbReference>
<dbReference type="Pfam" id="PF13516">
    <property type="entry name" value="LRR_6"/>
    <property type="match status" value="1"/>
</dbReference>
<dbReference type="Gene3D" id="3.80.10.10">
    <property type="entry name" value="Ribonuclease Inhibitor"/>
    <property type="match status" value="3"/>
</dbReference>
<evidence type="ECO:0000256" key="1">
    <source>
        <dbReference type="SAM" id="MobiDB-lite"/>
    </source>
</evidence>
<gene>
    <name evidence="2" type="ORF">KC19_1G299500</name>
</gene>
<comment type="caution">
    <text evidence="2">The sequence shown here is derived from an EMBL/GenBank/DDBJ whole genome shotgun (WGS) entry which is preliminary data.</text>
</comment>
<protein>
    <recommendedName>
        <fullName evidence="4">C-terminal of Roc (COR) domain-containing protein</fullName>
    </recommendedName>
</protein>
<dbReference type="InterPro" id="IPR027417">
    <property type="entry name" value="P-loop_NTPase"/>
</dbReference>
<evidence type="ECO:0000313" key="3">
    <source>
        <dbReference type="Proteomes" id="UP000822688"/>
    </source>
</evidence>
<dbReference type="PANTHER" id="PTHR47679:SF1">
    <property type="entry name" value="PROTEIN TORNADO 1"/>
    <property type="match status" value="1"/>
</dbReference>
<name>A0A8T0JCH3_CERPU</name>
<accession>A0A8T0JCH3</accession>
<reference evidence="2" key="1">
    <citation type="submission" date="2020-06" db="EMBL/GenBank/DDBJ databases">
        <title>WGS assembly of Ceratodon purpureus strain R40.</title>
        <authorList>
            <person name="Carey S.B."/>
            <person name="Jenkins J."/>
            <person name="Shu S."/>
            <person name="Lovell J.T."/>
            <person name="Sreedasyam A."/>
            <person name="Maumus F."/>
            <person name="Tiley G.P."/>
            <person name="Fernandez-Pozo N."/>
            <person name="Barry K."/>
            <person name="Chen C."/>
            <person name="Wang M."/>
            <person name="Lipzen A."/>
            <person name="Daum C."/>
            <person name="Saski C.A."/>
            <person name="Payton A.C."/>
            <person name="Mcbreen J.C."/>
            <person name="Conrad R.E."/>
            <person name="Kollar L.M."/>
            <person name="Olsson S."/>
            <person name="Huttunen S."/>
            <person name="Landis J.B."/>
            <person name="Wickett N.J."/>
            <person name="Johnson M.G."/>
            <person name="Rensing S.A."/>
            <person name="Grimwood J."/>
            <person name="Schmutz J."/>
            <person name="Mcdaniel S.F."/>
        </authorList>
    </citation>
    <scope>NUCLEOTIDE SEQUENCE</scope>
    <source>
        <strain evidence="2">R40</strain>
    </source>
</reference>
<evidence type="ECO:0000313" key="2">
    <source>
        <dbReference type="EMBL" id="KAG0593026.1"/>
    </source>
</evidence>
<dbReference type="EMBL" id="CM026421">
    <property type="protein sequence ID" value="KAG0593026.1"/>
    <property type="molecule type" value="Genomic_DNA"/>
</dbReference>
<dbReference type="InterPro" id="IPR032675">
    <property type="entry name" value="LRR_dom_sf"/>
</dbReference>
<feature type="compositionally biased region" description="Polar residues" evidence="1">
    <location>
        <begin position="1"/>
        <end position="19"/>
    </location>
</feature>
<dbReference type="SMART" id="SM00368">
    <property type="entry name" value="LRR_RI"/>
    <property type="match status" value="3"/>
</dbReference>
<dbReference type="PANTHER" id="PTHR47679">
    <property type="entry name" value="PROTEIN TORNADO 1"/>
    <property type="match status" value="1"/>
</dbReference>
<sequence>MCNSPAINGSMGLSPSDSNLSLPAPSPTTLALPPKAQNALSMYNPMSFIEKEDAPKPQKYSEVDIDGLIRALKNPPEQIVDLYIHYCPRIKSDTDNCSVSLTLADHNFVRRLLYRFEGPDRTQESDHKVCSKVINALVASPAVSSVTLEIDYVQSDVIVAELCTALHTNRTLKKLSVYSDNRFQQALNSECVKHIAEMFLVNTGVQELQLGLIDINLQVADNLALALRRNRSLQGLTLYARIDSDALAILTKPFSGQEPNQTLQKFEIKGFKCLGARGDGQIGNKGAEHIATILCRNSSLKELALKNCMIDSLGVQTLALALLTNKSLEVLDLSYNPLDVDGLKEIVKTITMDPATQIQPNTTFREIIIRHSFISRAGASILANMLKTNKTLERLDLQFSVRLWTPKDVLMVLHSLKNNQSLRFLDLRGCEGVDGPKIRDTILDLLVSNPWLEQVGVEGTPLARKGHDAVIKAQLRRNAEKYSEVFKGMGTVTPTAARVFLCGIPFAGKTTFRKTMVYSNIKRTSSSMRVKTSAAFENSKIFKGRKESQTIGIEVQVIVEDNVQISIWDLAGHEEFHAFHDLVVPNLSSQGSACSFVLLCDISVPQGKGGSKFELKDVNVIDHELRYWLRFIASNTRQSLHMLPNVTVIFTHSDKFPKIDLIAYCKQPVEKLRVQFLRVINITEFHVCDARSRKSIEPVQKAMQKRIVSILDRVPKVFDACSQLQIKLNEWKNQHPDKPLIKWSDFTLLCSKVPALKRLQGQDADIANERAKAVARAMHDAGELLYFDGLDFMVVDPNWFCHEIMGRILSLDSSLLVLKQPLIDQKGYTKREHLKKVLEASFCKNKNPLFKGRKVRGVIPEDLVQLMVKLNLCFEVNPGDKTSGIVIPAALSNLSEEAARGERRLSWPLGHNHGDELLHIGWRLKCEDSDLTFLTLGFFPRLQVFLQKRFSGVSDASYAIEKNFISFVFSGLEFLIEYNGPEDCQIDILVRSSKDTVETWATVEDTVLKITREFCASPTEGCQGVVLIEEIMRPQCVRELWVRKKRTKDQCIGVEVLKQKVLASARLDYEYIWKKSMEESQGLKADRAEELLGPENWEDVLNRYLDSLEKIDFEVNSKKSSYDMSNMNSPLSPLTPQPSRRIGRTVSLLPRPSEMTRQLLESRLTDRSMEVEVYQKRLFPDLSRNIDNVIDFPFLLQDAKVPHLVYLSTGGDSVNSERLVTKLTPGSYSRKFHLMCEHRDGIHMIEHQVGGIMRCDEKSVRSVRPHMLWGLKLISTLLRISELAAGGFSNMLTEAERMRLMGMVTDDDAPDSIEWPDVTGRLSFTPEEMMAAEDWLIHYMKSKNIAALFGLYKVVYLDDGMESKHTAWICDKHVKYGLHHGTVQMLPM</sequence>
<evidence type="ECO:0008006" key="4">
    <source>
        <dbReference type="Google" id="ProtNLM"/>
    </source>
</evidence>
<dbReference type="Gene3D" id="3.40.50.300">
    <property type="entry name" value="P-loop containing nucleotide triphosphate hydrolases"/>
    <property type="match status" value="1"/>
</dbReference>
<organism evidence="2 3">
    <name type="scientific">Ceratodon purpureus</name>
    <name type="common">Fire moss</name>
    <name type="synonym">Dicranum purpureum</name>
    <dbReference type="NCBI Taxonomy" id="3225"/>
    <lineage>
        <taxon>Eukaryota</taxon>
        <taxon>Viridiplantae</taxon>
        <taxon>Streptophyta</taxon>
        <taxon>Embryophyta</taxon>
        <taxon>Bryophyta</taxon>
        <taxon>Bryophytina</taxon>
        <taxon>Bryopsida</taxon>
        <taxon>Dicranidae</taxon>
        <taxon>Pseudoditrichales</taxon>
        <taxon>Ditrichaceae</taxon>
        <taxon>Ceratodon</taxon>
    </lineage>
</organism>